<gene>
    <name evidence="10" type="ORF">GRQ65_06050</name>
</gene>
<dbReference type="PANTHER" id="PTHR10160">
    <property type="entry name" value="NAD(P) TRANSHYDROGENASE"/>
    <property type="match status" value="1"/>
</dbReference>
<evidence type="ECO:0000256" key="3">
    <source>
        <dbReference type="ARBA" id="ARBA00022741"/>
    </source>
</evidence>
<evidence type="ECO:0000313" key="10">
    <source>
        <dbReference type="EMBL" id="MXG89110.1"/>
    </source>
</evidence>
<dbReference type="SUPFAM" id="SSF51735">
    <property type="entry name" value="NAD(P)-binding Rossmann-fold domains"/>
    <property type="match status" value="1"/>
</dbReference>
<comment type="function">
    <text evidence="1">The transhydrogenation between NADH and NADP is coupled to respiration and ATP hydrolysis and functions as a proton pump across the membrane.</text>
</comment>
<feature type="domain" description="Alanine dehydrogenase/pyridine nucleotide transhydrogenase NAD(H)-binding" evidence="8">
    <location>
        <begin position="115"/>
        <end position="247"/>
    </location>
</feature>
<dbReference type="GO" id="GO:0008750">
    <property type="term" value="F:proton-translocating NAD(P)+ transhydrogenase activity"/>
    <property type="evidence" value="ECO:0007669"/>
    <property type="project" value="UniProtKB-EC"/>
</dbReference>
<evidence type="ECO:0000256" key="2">
    <source>
        <dbReference type="ARBA" id="ARBA00012943"/>
    </source>
</evidence>
<accession>A0A6L7ER19</accession>
<dbReference type="Pfam" id="PF05222">
    <property type="entry name" value="AlaDh_PNT_N"/>
    <property type="match status" value="1"/>
</dbReference>
<dbReference type="Proteomes" id="UP000473325">
    <property type="component" value="Unassembled WGS sequence"/>
</dbReference>
<comment type="catalytic activity">
    <reaction evidence="7">
        <text>NAD(+) + NADPH + H(+)(in) = NADH + NADP(+) + H(+)(out)</text>
        <dbReference type="Rhea" id="RHEA:47992"/>
        <dbReference type="ChEBI" id="CHEBI:15378"/>
        <dbReference type="ChEBI" id="CHEBI:57540"/>
        <dbReference type="ChEBI" id="CHEBI:57783"/>
        <dbReference type="ChEBI" id="CHEBI:57945"/>
        <dbReference type="ChEBI" id="CHEBI:58349"/>
        <dbReference type="EC" id="7.1.1.1"/>
    </reaction>
</comment>
<dbReference type="Pfam" id="PF01262">
    <property type="entry name" value="AlaDh_PNT_C"/>
    <property type="match status" value="1"/>
</dbReference>
<dbReference type="EMBL" id="WUEK01000003">
    <property type="protein sequence ID" value="MXG89110.1"/>
    <property type="molecule type" value="Genomic_DNA"/>
</dbReference>
<dbReference type="InterPro" id="IPR036291">
    <property type="entry name" value="NAD(P)-bd_dom_sf"/>
</dbReference>
<name>A0A6L7ER19_9ACTN</name>
<dbReference type="EC" id="7.1.1.1" evidence="2"/>
<keyword evidence="6" id="KW-0520">NAD</keyword>
<organism evidence="10 11">
    <name type="scientific">Nocardioides flavescens</name>
    <dbReference type="NCBI Taxonomy" id="2691959"/>
    <lineage>
        <taxon>Bacteria</taxon>
        <taxon>Bacillati</taxon>
        <taxon>Actinomycetota</taxon>
        <taxon>Actinomycetes</taxon>
        <taxon>Propionibacteriales</taxon>
        <taxon>Nocardioidaceae</taxon>
        <taxon>Nocardioides</taxon>
    </lineage>
</organism>
<dbReference type="InterPro" id="IPR007886">
    <property type="entry name" value="AlaDH/PNT_N"/>
</dbReference>
<keyword evidence="11" id="KW-1185">Reference proteome</keyword>
<evidence type="ECO:0000256" key="7">
    <source>
        <dbReference type="ARBA" id="ARBA00048202"/>
    </source>
</evidence>
<dbReference type="RefSeq" id="WP_160876210.1">
    <property type="nucleotide sequence ID" value="NZ_WUEK01000003.1"/>
</dbReference>
<proteinExistence type="predicted"/>
<dbReference type="GO" id="GO:0005886">
    <property type="term" value="C:plasma membrane"/>
    <property type="evidence" value="ECO:0007669"/>
    <property type="project" value="TreeGrafter"/>
</dbReference>
<sequence>MRIVVAREPDPRVALVPADVPALVALCHEVVIEEGLTELHPDAAYVAAGARLGTRDDADLVVSVLPVEAAAPTLALRAPATYVLERVPRTGRAQVVDAVTSQALVAGHHGALVAAARWDGLLGRHSTSAGTLGPADALVLGSGVAGLEAIGTLVRLGVRVAAHDVRPSCAAEVASLGASYVAADEVADRVREADLLVTTARSVGQPVPLLVTAAQVAAMRPGSVVVDVAGGNVDGPVAWRGGPDAAAARPATASRLYSAHVAAFVALLTRDPDDEVVAACRT</sequence>
<evidence type="ECO:0000256" key="5">
    <source>
        <dbReference type="ARBA" id="ARBA00022967"/>
    </source>
</evidence>
<feature type="domain" description="Alanine dehydrogenase/pyridine nucleotide transhydrogenase N-terminal" evidence="9">
    <location>
        <begin position="4"/>
        <end position="106"/>
    </location>
</feature>
<evidence type="ECO:0000259" key="8">
    <source>
        <dbReference type="SMART" id="SM01002"/>
    </source>
</evidence>
<evidence type="ECO:0000256" key="6">
    <source>
        <dbReference type="ARBA" id="ARBA00023027"/>
    </source>
</evidence>
<keyword evidence="3" id="KW-0547">Nucleotide-binding</keyword>
<dbReference type="SMART" id="SM01002">
    <property type="entry name" value="AlaDh_PNT_C"/>
    <property type="match status" value="1"/>
</dbReference>
<keyword evidence="5" id="KW-1278">Translocase</keyword>
<comment type="caution">
    <text evidence="10">The sequence shown here is derived from an EMBL/GenBank/DDBJ whole genome shotgun (WGS) entry which is preliminary data.</text>
</comment>
<dbReference type="SUPFAM" id="SSF52283">
    <property type="entry name" value="Formate/glycerate dehydrogenase catalytic domain-like"/>
    <property type="match status" value="1"/>
</dbReference>
<dbReference type="InterPro" id="IPR007698">
    <property type="entry name" value="AlaDH/PNT_NAD(H)-bd"/>
</dbReference>
<evidence type="ECO:0000256" key="4">
    <source>
        <dbReference type="ARBA" id="ARBA00022857"/>
    </source>
</evidence>
<dbReference type="AlphaFoldDB" id="A0A6L7ER19"/>
<dbReference type="GO" id="GO:0006740">
    <property type="term" value="P:NADPH regeneration"/>
    <property type="evidence" value="ECO:0007669"/>
    <property type="project" value="TreeGrafter"/>
</dbReference>
<evidence type="ECO:0000256" key="1">
    <source>
        <dbReference type="ARBA" id="ARBA00003943"/>
    </source>
</evidence>
<dbReference type="SMART" id="SM01003">
    <property type="entry name" value="AlaDh_PNT_N"/>
    <property type="match status" value="1"/>
</dbReference>
<protein>
    <recommendedName>
        <fullName evidence="2">proton-translocating NAD(P)(+) transhydrogenase</fullName>
        <ecNumber evidence="2">7.1.1.1</ecNumber>
    </recommendedName>
</protein>
<dbReference type="Gene3D" id="3.40.50.720">
    <property type="entry name" value="NAD(P)-binding Rossmann-like Domain"/>
    <property type="match status" value="3"/>
</dbReference>
<dbReference type="PANTHER" id="PTHR10160:SF19">
    <property type="entry name" value="PROTON-TRANSLOCATING NAD(P)(+) TRANSHYDROGENASE"/>
    <property type="match status" value="1"/>
</dbReference>
<evidence type="ECO:0000259" key="9">
    <source>
        <dbReference type="SMART" id="SM01003"/>
    </source>
</evidence>
<dbReference type="GO" id="GO:0050661">
    <property type="term" value="F:NADP binding"/>
    <property type="evidence" value="ECO:0007669"/>
    <property type="project" value="TreeGrafter"/>
</dbReference>
<reference evidence="10 11" key="1">
    <citation type="submission" date="2019-12" db="EMBL/GenBank/DDBJ databases">
        <authorList>
            <person name="Kun Z."/>
        </authorList>
    </citation>
    <scope>NUCLEOTIDE SEQUENCE [LARGE SCALE GENOMIC DNA]</scope>
    <source>
        <strain evidence="10 11">YIM 123512</strain>
    </source>
</reference>
<keyword evidence="4" id="KW-0521">NADP</keyword>
<evidence type="ECO:0000313" key="11">
    <source>
        <dbReference type="Proteomes" id="UP000473325"/>
    </source>
</evidence>